<dbReference type="Pfam" id="PF02518">
    <property type="entry name" value="HATPase_c"/>
    <property type="match status" value="1"/>
</dbReference>
<feature type="modified residue" description="4-aspartylphosphate" evidence="7">
    <location>
        <position position="57"/>
    </location>
</feature>
<dbReference type="PRINTS" id="PR00344">
    <property type="entry name" value="BCTRLSENSOR"/>
</dbReference>
<dbReference type="RefSeq" id="WP_378017564.1">
    <property type="nucleotide sequence ID" value="NZ_JBHSKT010000006.1"/>
</dbReference>
<dbReference type="PROSITE" id="PS50109">
    <property type="entry name" value="HIS_KIN"/>
    <property type="match status" value="1"/>
</dbReference>
<dbReference type="InterPro" id="IPR001789">
    <property type="entry name" value="Sig_transdc_resp-reg_receiver"/>
</dbReference>
<evidence type="ECO:0000256" key="5">
    <source>
        <dbReference type="ARBA" id="ARBA00022777"/>
    </source>
</evidence>
<dbReference type="EC" id="2.7.13.3" evidence="2"/>
<comment type="caution">
    <text evidence="13">The sequence shown here is derived from an EMBL/GenBank/DDBJ whole genome shotgun (WGS) entry which is preliminary data.</text>
</comment>
<dbReference type="SUPFAM" id="SSF55785">
    <property type="entry name" value="PYP-like sensor domain (PAS domain)"/>
    <property type="match status" value="2"/>
</dbReference>
<evidence type="ECO:0000256" key="2">
    <source>
        <dbReference type="ARBA" id="ARBA00012438"/>
    </source>
</evidence>
<dbReference type="Pfam" id="PF13188">
    <property type="entry name" value="PAS_8"/>
    <property type="match status" value="1"/>
</dbReference>
<dbReference type="CDD" id="cd00130">
    <property type="entry name" value="PAS"/>
    <property type="match status" value="2"/>
</dbReference>
<dbReference type="SMART" id="SM00091">
    <property type="entry name" value="PAS"/>
    <property type="match status" value="2"/>
</dbReference>
<reference evidence="14" key="1">
    <citation type="journal article" date="2019" name="Int. J. Syst. Evol. Microbiol.">
        <title>The Global Catalogue of Microorganisms (GCM) 10K type strain sequencing project: providing services to taxonomists for standard genome sequencing and annotation.</title>
        <authorList>
            <consortium name="The Broad Institute Genomics Platform"/>
            <consortium name="The Broad Institute Genome Sequencing Center for Infectious Disease"/>
            <person name="Wu L."/>
            <person name="Ma J."/>
        </authorList>
    </citation>
    <scope>NUCLEOTIDE SEQUENCE [LARGE SCALE GENOMIC DNA]</scope>
    <source>
        <strain evidence="14">KACC 12602</strain>
    </source>
</reference>
<organism evidence="13 14">
    <name type="scientific">Adhaeribacter terreus</name>
    <dbReference type="NCBI Taxonomy" id="529703"/>
    <lineage>
        <taxon>Bacteria</taxon>
        <taxon>Pseudomonadati</taxon>
        <taxon>Bacteroidota</taxon>
        <taxon>Cytophagia</taxon>
        <taxon>Cytophagales</taxon>
        <taxon>Hymenobacteraceae</taxon>
        <taxon>Adhaeribacter</taxon>
    </lineage>
</organism>
<dbReference type="SUPFAM" id="SSF52172">
    <property type="entry name" value="CheY-like"/>
    <property type="match status" value="1"/>
</dbReference>
<dbReference type="SUPFAM" id="SSF47384">
    <property type="entry name" value="Homodimeric domain of signal transducing histidine kinase"/>
    <property type="match status" value="1"/>
</dbReference>
<dbReference type="InterPro" id="IPR005467">
    <property type="entry name" value="His_kinase_dom"/>
</dbReference>
<accession>A0ABW0E9X5</accession>
<dbReference type="SUPFAM" id="SSF55874">
    <property type="entry name" value="ATPase domain of HSP90 chaperone/DNA topoisomerase II/histidine kinase"/>
    <property type="match status" value="1"/>
</dbReference>
<dbReference type="Gene3D" id="3.40.50.2300">
    <property type="match status" value="1"/>
</dbReference>
<protein>
    <recommendedName>
        <fullName evidence="2">histidine kinase</fullName>
        <ecNumber evidence="2">2.7.13.3</ecNumber>
    </recommendedName>
</protein>
<feature type="domain" description="PAS" evidence="11">
    <location>
        <begin position="254"/>
        <end position="322"/>
    </location>
</feature>
<proteinExistence type="predicted"/>
<sequence length="619" mass="70234">MSKKEKINILIVDDKQANIFALEQMLAKPDRNFISATTGNEALKTVLNKDICLIILDVQMPEMDGFEVAQILKSNKRTKDIPIIFASAEKKEHQFMMKGFEEGAIDYLYKPLDKDITEAKVSVLLKLHLQKKELVEKNAALEKFALLINNSADLICIINPGNLKFEEINQAAFPLLGYKPEDIKDTTLDFYLPEEYRFKLRKLSRETKEKFSFESQILDKQRRLKWFHWNVVNKIGLWFANARDITQAKEVEEIKNYLAAVVKQSNDAIYLHNPEGKIISWNQGAENIYGFSEKEALDMHIWNMVPNFLMQEAQAAVDSILEGRQIQALETKRITKFGRIIDVVFSASVITDSDNNLKSVAITERDITQQKIAEQEIKQLNSNLKRNVAQLEITNKELESFSYSVSHDLRAPLRAINGYSGIIVDEFGGQFNDELKRLFGIIQNNAKKMGLLIDDLLAFSKLGRKEVVKMPVNTTEMVNQVLKELQNGMVSGLKTVVHDLLPAEADPALLHQVFVNLLSNAIKYSSKKQNPEVEVNSFETEDENVYLVKDNGAGFSMDYAHKLFGVFQRLHSDEEFEGTGVGLAIVQRVIVKHGGRVWAESEPGKGAKLYFSLPKPATT</sequence>
<keyword evidence="6" id="KW-0472">Membrane</keyword>
<dbReference type="Proteomes" id="UP001596161">
    <property type="component" value="Unassembled WGS sequence"/>
</dbReference>
<evidence type="ECO:0000256" key="4">
    <source>
        <dbReference type="ARBA" id="ARBA00022679"/>
    </source>
</evidence>
<dbReference type="InterPro" id="IPR011006">
    <property type="entry name" value="CheY-like_superfamily"/>
</dbReference>
<dbReference type="InterPro" id="IPR036890">
    <property type="entry name" value="HATPase_C_sf"/>
</dbReference>
<evidence type="ECO:0000256" key="7">
    <source>
        <dbReference type="PROSITE-ProRule" id="PRU00169"/>
    </source>
</evidence>
<evidence type="ECO:0000313" key="14">
    <source>
        <dbReference type="Proteomes" id="UP001596161"/>
    </source>
</evidence>
<dbReference type="Pfam" id="PF00072">
    <property type="entry name" value="Response_reg"/>
    <property type="match status" value="1"/>
</dbReference>
<dbReference type="InterPro" id="IPR000700">
    <property type="entry name" value="PAS-assoc_C"/>
</dbReference>
<evidence type="ECO:0000313" key="13">
    <source>
        <dbReference type="EMBL" id="MFC5271197.1"/>
    </source>
</evidence>
<dbReference type="InterPro" id="IPR003661">
    <property type="entry name" value="HisK_dim/P_dom"/>
</dbReference>
<dbReference type="InterPro" id="IPR035965">
    <property type="entry name" value="PAS-like_dom_sf"/>
</dbReference>
<dbReference type="PROSITE" id="PS50110">
    <property type="entry name" value="RESPONSE_REGULATORY"/>
    <property type="match status" value="1"/>
</dbReference>
<name>A0ABW0E9X5_9BACT</name>
<evidence type="ECO:0000259" key="9">
    <source>
        <dbReference type="PROSITE" id="PS50109"/>
    </source>
</evidence>
<evidence type="ECO:0000259" key="12">
    <source>
        <dbReference type="PROSITE" id="PS50113"/>
    </source>
</evidence>
<dbReference type="InterPro" id="IPR000014">
    <property type="entry name" value="PAS"/>
</dbReference>
<dbReference type="PROSITE" id="PS50113">
    <property type="entry name" value="PAC"/>
    <property type="match status" value="1"/>
</dbReference>
<dbReference type="Pfam" id="PF00512">
    <property type="entry name" value="HisKA"/>
    <property type="match status" value="1"/>
</dbReference>
<dbReference type="InterPro" id="IPR050351">
    <property type="entry name" value="BphY/WalK/GraS-like"/>
</dbReference>
<evidence type="ECO:0000256" key="1">
    <source>
        <dbReference type="ARBA" id="ARBA00000085"/>
    </source>
</evidence>
<evidence type="ECO:0000259" key="10">
    <source>
        <dbReference type="PROSITE" id="PS50110"/>
    </source>
</evidence>
<gene>
    <name evidence="13" type="ORF">ACFPIB_11290</name>
</gene>
<evidence type="ECO:0000256" key="8">
    <source>
        <dbReference type="SAM" id="Coils"/>
    </source>
</evidence>
<keyword evidence="5" id="KW-0418">Kinase</keyword>
<dbReference type="NCBIfam" id="TIGR00229">
    <property type="entry name" value="sensory_box"/>
    <property type="match status" value="2"/>
</dbReference>
<dbReference type="PANTHER" id="PTHR42878">
    <property type="entry name" value="TWO-COMPONENT HISTIDINE KINASE"/>
    <property type="match status" value="1"/>
</dbReference>
<keyword evidence="8" id="KW-0175">Coiled coil</keyword>
<feature type="domain" description="PAC" evidence="12">
    <location>
        <begin position="327"/>
        <end position="379"/>
    </location>
</feature>
<comment type="catalytic activity">
    <reaction evidence="1">
        <text>ATP + protein L-histidine = ADP + protein N-phospho-L-histidine.</text>
        <dbReference type="EC" id="2.7.13.3"/>
    </reaction>
</comment>
<dbReference type="Gene3D" id="1.10.287.130">
    <property type="match status" value="1"/>
</dbReference>
<dbReference type="PANTHER" id="PTHR42878:SF15">
    <property type="entry name" value="BACTERIOPHYTOCHROME"/>
    <property type="match status" value="1"/>
</dbReference>
<dbReference type="EMBL" id="JBHSKT010000006">
    <property type="protein sequence ID" value="MFC5271197.1"/>
    <property type="molecule type" value="Genomic_DNA"/>
</dbReference>
<feature type="coiled-coil region" evidence="8">
    <location>
        <begin position="370"/>
        <end position="401"/>
    </location>
</feature>
<evidence type="ECO:0000259" key="11">
    <source>
        <dbReference type="PROSITE" id="PS50112"/>
    </source>
</evidence>
<evidence type="ECO:0000256" key="6">
    <source>
        <dbReference type="ARBA" id="ARBA00023136"/>
    </source>
</evidence>
<keyword evidence="4" id="KW-0808">Transferase</keyword>
<dbReference type="InterPro" id="IPR004358">
    <property type="entry name" value="Sig_transdc_His_kin-like_C"/>
</dbReference>
<dbReference type="Pfam" id="PF13426">
    <property type="entry name" value="PAS_9"/>
    <property type="match status" value="1"/>
</dbReference>
<dbReference type="SMART" id="SM00448">
    <property type="entry name" value="REC"/>
    <property type="match status" value="1"/>
</dbReference>
<dbReference type="PROSITE" id="PS50112">
    <property type="entry name" value="PAS"/>
    <property type="match status" value="2"/>
</dbReference>
<dbReference type="Gene3D" id="3.30.450.20">
    <property type="entry name" value="PAS domain"/>
    <property type="match status" value="2"/>
</dbReference>
<dbReference type="InterPro" id="IPR036097">
    <property type="entry name" value="HisK_dim/P_sf"/>
</dbReference>
<evidence type="ECO:0000256" key="3">
    <source>
        <dbReference type="ARBA" id="ARBA00022553"/>
    </source>
</evidence>
<dbReference type="CDD" id="cd00082">
    <property type="entry name" value="HisKA"/>
    <property type="match status" value="1"/>
</dbReference>
<dbReference type="SMART" id="SM00388">
    <property type="entry name" value="HisKA"/>
    <property type="match status" value="1"/>
</dbReference>
<keyword evidence="14" id="KW-1185">Reference proteome</keyword>
<dbReference type="Gene3D" id="3.30.565.10">
    <property type="entry name" value="Histidine kinase-like ATPase, C-terminal domain"/>
    <property type="match status" value="1"/>
</dbReference>
<feature type="domain" description="Histidine kinase" evidence="9">
    <location>
        <begin position="404"/>
        <end position="617"/>
    </location>
</feature>
<keyword evidence="3 7" id="KW-0597">Phosphoprotein</keyword>
<feature type="domain" description="Response regulatory" evidence="10">
    <location>
        <begin position="8"/>
        <end position="125"/>
    </location>
</feature>
<dbReference type="SMART" id="SM00387">
    <property type="entry name" value="HATPase_c"/>
    <property type="match status" value="1"/>
</dbReference>
<feature type="domain" description="PAS" evidence="11">
    <location>
        <begin position="140"/>
        <end position="210"/>
    </location>
</feature>
<dbReference type="InterPro" id="IPR003594">
    <property type="entry name" value="HATPase_dom"/>
</dbReference>